<dbReference type="EMBL" id="JQFZ01000264">
    <property type="protein sequence ID" value="KGO52464.1"/>
    <property type="molecule type" value="Genomic_DNA"/>
</dbReference>
<dbReference type="SMART" id="SM00822">
    <property type="entry name" value="PKS_KR"/>
    <property type="match status" value="1"/>
</dbReference>
<protein>
    <submittedName>
        <fullName evidence="3">Polyketide synthase, KR</fullName>
    </submittedName>
</protein>
<dbReference type="InterPro" id="IPR036291">
    <property type="entry name" value="NAD(P)-bd_dom_sf"/>
</dbReference>
<dbReference type="Proteomes" id="UP000030143">
    <property type="component" value="Unassembled WGS sequence"/>
</dbReference>
<dbReference type="AlphaFoldDB" id="A0A0A2JAT6"/>
<comment type="caution">
    <text evidence="3">The sequence shown here is derived from an EMBL/GenBank/DDBJ whole genome shotgun (WGS) entry which is preliminary data.</text>
</comment>
<dbReference type="STRING" id="27334.A0A0A2JAT6"/>
<organism evidence="3 4">
    <name type="scientific">Penicillium expansum</name>
    <name type="common">Blue mold rot fungus</name>
    <dbReference type="NCBI Taxonomy" id="27334"/>
    <lineage>
        <taxon>Eukaryota</taxon>
        <taxon>Fungi</taxon>
        <taxon>Dikarya</taxon>
        <taxon>Ascomycota</taxon>
        <taxon>Pezizomycotina</taxon>
        <taxon>Eurotiomycetes</taxon>
        <taxon>Eurotiomycetidae</taxon>
        <taxon>Eurotiales</taxon>
        <taxon>Aspergillaceae</taxon>
        <taxon>Penicillium</taxon>
    </lineage>
</organism>
<dbReference type="CDD" id="cd05274">
    <property type="entry name" value="KR_FAS_SDR_x"/>
    <property type="match status" value="1"/>
</dbReference>
<evidence type="ECO:0000259" key="2">
    <source>
        <dbReference type="SMART" id="SM00822"/>
    </source>
</evidence>
<name>A0A0A2JAT6_PENEN</name>
<gene>
    <name evidence="3" type="ORF">PEX2_048520</name>
</gene>
<dbReference type="InterPro" id="IPR013968">
    <property type="entry name" value="PKS_KR"/>
</dbReference>
<dbReference type="InterPro" id="IPR057326">
    <property type="entry name" value="KR_dom"/>
</dbReference>
<keyword evidence="1" id="KW-0511">Multifunctional enzyme</keyword>
<dbReference type="PANTHER" id="PTHR43775:SF22">
    <property type="entry name" value="SYNTHASE, PUTATIVE (JCVI)-RELATED"/>
    <property type="match status" value="1"/>
</dbReference>
<feature type="domain" description="Ketoreductase" evidence="2">
    <location>
        <begin position="30"/>
        <end position="225"/>
    </location>
</feature>
<dbReference type="HOGENOM" id="CLU_783406_0_0_1"/>
<proteinExistence type="predicted"/>
<dbReference type="PhylomeDB" id="A0A0A2JAT6"/>
<dbReference type="PANTHER" id="PTHR43775">
    <property type="entry name" value="FATTY ACID SYNTHASE"/>
    <property type="match status" value="1"/>
</dbReference>
<evidence type="ECO:0000313" key="4">
    <source>
        <dbReference type="Proteomes" id="UP000030143"/>
    </source>
</evidence>
<dbReference type="InterPro" id="IPR050091">
    <property type="entry name" value="PKS_NRPS_Biosynth_Enz"/>
</dbReference>
<keyword evidence="4" id="KW-1185">Reference proteome</keyword>
<dbReference type="RefSeq" id="XP_016595205.1">
    <property type="nucleotide sequence ID" value="XM_016742127.1"/>
</dbReference>
<dbReference type="GO" id="GO:0044550">
    <property type="term" value="P:secondary metabolite biosynthetic process"/>
    <property type="evidence" value="ECO:0007669"/>
    <property type="project" value="TreeGrafter"/>
</dbReference>
<dbReference type="Gene3D" id="3.40.50.720">
    <property type="entry name" value="NAD(P)-binding Rossmann-like Domain"/>
    <property type="match status" value="1"/>
</dbReference>
<dbReference type="GeneID" id="27677546"/>
<accession>A0A0A2JAT6</accession>
<evidence type="ECO:0000256" key="1">
    <source>
        <dbReference type="ARBA" id="ARBA00023268"/>
    </source>
</evidence>
<dbReference type="SUPFAM" id="SSF51735">
    <property type="entry name" value="NAD(P)-binding Rossmann-fold domains"/>
    <property type="match status" value="1"/>
</dbReference>
<dbReference type="VEuPathDB" id="FungiDB:PEXP_054710"/>
<evidence type="ECO:0000313" key="3">
    <source>
        <dbReference type="EMBL" id="KGO52464.1"/>
    </source>
</evidence>
<reference evidence="3 4" key="1">
    <citation type="journal article" date="2015" name="Mol. Plant Microbe Interact.">
        <title>Genome, transcriptome, and functional analyses of Penicillium expansum provide new insights into secondary metabolism and pathogenicity.</title>
        <authorList>
            <person name="Ballester A.R."/>
            <person name="Marcet-Houben M."/>
            <person name="Levin E."/>
            <person name="Sela N."/>
            <person name="Selma-Lazaro C."/>
            <person name="Carmona L."/>
            <person name="Wisniewski M."/>
            <person name="Droby S."/>
            <person name="Gonzalez-Candelas L."/>
            <person name="Gabaldon T."/>
        </authorList>
    </citation>
    <scope>NUCLEOTIDE SEQUENCE [LARGE SCALE GENOMIC DNA]</scope>
    <source>
        <strain evidence="3 4">MD-8</strain>
    </source>
</reference>
<sequence>MGSHAPLASARSAPPRPAVGPAALTFSPASTYLITGGLGCLRLSVAQWMVSQGARRILLLSRRSLPPRSTWTASHKPETQSIIQSILSLERLGATVHSLSIDIAHPSAIINLRSVLTILNLPPVAGVVHAAGLLRDQLIEKITPEAFEAVLAPKVAGALALHAVFPPNSPGLDFFVLFSSCGQLLGFPGQASYASGNSFLDALARSRRKDGDNAISLLWTSWRGMGMGASSNGALEAELYARGITDMTPDEAFRAWDSISASDGADHGVVLRVRPLESMEPLPHAILRDIVARKESVPDELTGERGEQRKTLTGTKLAEYLRVVVKKCVSIDETVALPEMGMDSVMTVSFGPTLV</sequence>
<dbReference type="Pfam" id="PF08659">
    <property type="entry name" value="KR"/>
    <property type="match status" value="1"/>
</dbReference>
<dbReference type="GO" id="GO:0006633">
    <property type="term" value="P:fatty acid biosynthetic process"/>
    <property type="evidence" value="ECO:0007669"/>
    <property type="project" value="TreeGrafter"/>
</dbReference>
<dbReference type="OrthoDB" id="329835at2759"/>
<dbReference type="GO" id="GO:0004312">
    <property type="term" value="F:fatty acid synthase activity"/>
    <property type="evidence" value="ECO:0007669"/>
    <property type="project" value="TreeGrafter"/>
</dbReference>